<dbReference type="NCBIfam" id="TIGR00005">
    <property type="entry name" value="rluA_subfam"/>
    <property type="match status" value="1"/>
</dbReference>
<dbReference type="InterPro" id="IPR006145">
    <property type="entry name" value="PsdUridine_synth_RsuA/RluA"/>
</dbReference>
<dbReference type="PANTHER" id="PTHR21600:SF35">
    <property type="entry name" value="PSEUDOURIDINE SYNTHASE"/>
    <property type="match status" value="1"/>
</dbReference>
<comment type="catalytic activity">
    <reaction evidence="1 4">
        <text>a uridine in RNA = a pseudouridine in RNA</text>
        <dbReference type="Rhea" id="RHEA:48348"/>
        <dbReference type="Rhea" id="RHEA-COMP:12068"/>
        <dbReference type="Rhea" id="RHEA-COMP:12069"/>
        <dbReference type="ChEBI" id="CHEBI:65314"/>
        <dbReference type="ChEBI" id="CHEBI:65315"/>
    </reaction>
</comment>
<evidence type="ECO:0000256" key="3">
    <source>
        <dbReference type="PIRSR" id="PIRSR606225-1"/>
    </source>
</evidence>
<dbReference type="EMBL" id="JAUBDJ010000004">
    <property type="protein sequence ID" value="MDW0117023.1"/>
    <property type="molecule type" value="Genomic_DNA"/>
</dbReference>
<evidence type="ECO:0000256" key="4">
    <source>
        <dbReference type="RuleBase" id="RU362028"/>
    </source>
</evidence>
<protein>
    <recommendedName>
        <fullName evidence="4">Pseudouridine synthase</fullName>
        <ecNumber evidence="4">5.4.99.-</ecNumber>
    </recommendedName>
</protein>
<evidence type="ECO:0000313" key="7">
    <source>
        <dbReference type="Proteomes" id="UP001271648"/>
    </source>
</evidence>
<dbReference type="GO" id="GO:0003723">
    <property type="term" value="F:RNA binding"/>
    <property type="evidence" value="ECO:0007669"/>
    <property type="project" value="InterPro"/>
</dbReference>
<dbReference type="GO" id="GO:0009982">
    <property type="term" value="F:pseudouridine synthase activity"/>
    <property type="evidence" value="ECO:0007669"/>
    <property type="project" value="InterPro"/>
</dbReference>
<dbReference type="RefSeq" id="WP_317940641.1">
    <property type="nucleotide sequence ID" value="NZ_JAUBDJ010000004.1"/>
</dbReference>
<keyword evidence="7" id="KW-1185">Reference proteome</keyword>
<keyword evidence="4 6" id="KW-0413">Isomerase</keyword>
<reference evidence="6 7" key="1">
    <citation type="submission" date="2023-06" db="EMBL/GenBank/DDBJ databases">
        <title>Sporosarcina sp. nov., isolated from Korean traditional fermented seafood 'Jeotgal'.</title>
        <authorList>
            <person name="Yang A.I."/>
            <person name="Shin N.-R."/>
        </authorList>
    </citation>
    <scope>NUCLEOTIDE SEQUENCE [LARGE SCALE GENOMIC DNA]</scope>
    <source>
        <strain evidence="6 7">KCTC43456</strain>
    </source>
</reference>
<dbReference type="InterPro" id="IPR006225">
    <property type="entry name" value="PsdUridine_synth_RluC/D"/>
</dbReference>
<dbReference type="InterPro" id="IPR020103">
    <property type="entry name" value="PsdUridine_synth_cat_dom_sf"/>
</dbReference>
<feature type="active site" evidence="3">
    <location>
        <position position="138"/>
    </location>
</feature>
<dbReference type="EC" id="5.4.99.-" evidence="4"/>
<dbReference type="GO" id="GO:0000455">
    <property type="term" value="P:enzyme-directed rRNA pseudouridine synthesis"/>
    <property type="evidence" value="ECO:0007669"/>
    <property type="project" value="TreeGrafter"/>
</dbReference>
<dbReference type="CDD" id="cd02869">
    <property type="entry name" value="PseudoU_synth_RluA_like"/>
    <property type="match status" value="1"/>
</dbReference>
<name>A0AAW9A8R2_9BACL</name>
<evidence type="ECO:0000256" key="1">
    <source>
        <dbReference type="ARBA" id="ARBA00000073"/>
    </source>
</evidence>
<evidence type="ECO:0000259" key="5">
    <source>
        <dbReference type="Pfam" id="PF00849"/>
    </source>
</evidence>
<dbReference type="SUPFAM" id="SSF55120">
    <property type="entry name" value="Pseudouridine synthase"/>
    <property type="match status" value="1"/>
</dbReference>
<dbReference type="Proteomes" id="UP001271648">
    <property type="component" value="Unassembled WGS sequence"/>
</dbReference>
<dbReference type="GO" id="GO:0140098">
    <property type="term" value="F:catalytic activity, acting on RNA"/>
    <property type="evidence" value="ECO:0007669"/>
    <property type="project" value="UniProtKB-ARBA"/>
</dbReference>
<dbReference type="InterPro" id="IPR050188">
    <property type="entry name" value="RluA_PseudoU_synthase"/>
</dbReference>
<dbReference type="Pfam" id="PF00849">
    <property type="entry name" value="PseudoU_synth_2"/>
    <property type="match status" value="1"/>
</dbReference>
<evidence type="ECO:0000256" key="2">
    <source>
        <dbReference type="ARBA" id="ARBA00010876"/>
    </source>
</evidence>
<comment type="caution">
    <text evidence="6">The sequence shown here is derived from an EMBL/GenBank/DDBJ whole genome shotgun (WGS) entry which is preliminary data.</text>
</comment>
<gene>
    <name evidence="6" type="ORF">QTL97_08760</name>
</gene>
<proteinExistence type="inferred from homology"/>
<organism evidence="6 7">
    <name type="scientific">Sporosarcina thermotolerans</name>
    <dbReference type="NCBI Taxonomy" id="633404"/>
    <lineage>
        <taxon>Bacteria</taxon>
        <taxon>Bacillati</taxon>
        <taxon>Bacillota</taxon>
        <taxon>Bacilli</taxon>
        <taxon>Bacillales</taxon>
        <taxon>Caryophanaceae</taxon>
        <taxon>Sporosarcina</taxon>
    </lineage>
</organism>
<evidence type="ECO:0000313" key="6">
    <source>
        <dbReference type="EMBL" id="MDW0117023.1"/>
    </source>
</evidence>
<accession>A0AAW9A8R2</accession>
<comment type="function">
    <text evidence="4">Responsible for synthesis of pseudouridine from uracil.</text>
</comment>
<comment type="similarity">
    <text evidence="2 4">Belongs to the pseudouridine synthase RluA family.</text>
</comment>
<dbReference type="PANTHER" id="PTHR21600">
    <property type="entry name" value="MITOCHONDRIAL RNA PSEUDOURIDINE SYNTHASE"/>
    <property type="match status" value="1"/>
</dbReference>
<sequence length="301" mass="33796">MKTQSNRFTLNFIVEEQVLLREFLHAKGISKRTLTAVKYDGGQLLVNETEQTVRHIVRAGDTVTVQFPEEQPSDGLIPESGTLNILYEDEAIIIIDKPAGQGTIPSRDHPAGTIANYIAGKFLKEKVPSTVHIVTRLDTDTSGLICIAKNRHIHHLLSEQIQETGFYRNYIAFAEGHIVENEFVIEQPIGRKDGSIIERIVRQDGQYARTDGKTLGHYELHGSRFTSVSLELHTGRTHQIRVHMQWLGHPLVGDDLYGGSRKLVNRQALHCATIGFRHPLTGTKLVFNSELPIDLKKLTQS</sequence>
<dbReference type="AlphaFoldDB" id="A0AAW9A8R2"/>
<dbReference type="Gene3D" id="3.30.2350.10">
    <property type="entry name" value="Pseudouridine synthase"/>
    <property type="match status" value="1"/>
</dbReference>
<feature type="domain" description="Pseudouridine synthase RsuA/RluA-like" evidence="5">
    <location>
        <begin position="92"/>
        <end position="245"/>
    </location>
</feature>